<dbReference type="PANTHER" id="PTHR35339:SF4">
    <property type="entry name" value="LINALOOL DEHYDRATASE_ISOMERASE DOMAIN-CONTAINING PROTEIN"/>
    <property type="match status" value="1"/>
</dbReference>
<dbReference type="InterPro" id="IPR049349">
    <property type="entry name" value="DUF2264_N"/>
</dbReference>
<feature type="domain" description="DUF2264" evidence="1">
    <location>
        <begin position="16"/>
        <end position="360"/>
    </location>
</feature>
<evidence type="ECO:0000259" key="1">
    <source>
        <dbReference type="Pfam" id="PF10022"/>
    </source>
</evidence>
<name>A0ABQ3KQ43_9PSEU</name>
<comment type="caution">
    <text evidence="2">The sequence shown here is derived from an EMBL/GenBank/DDBJ whole genome shotgun (WGS) entry which is preliminary data.</text>
</comment>
<dbReference type="PANTHER" id="PTHR35339">
    <property type="entry name" value="LINALOOL DEHYDRATASE_ISOMERASE DOMAIN-CONTAINING PROTEIN"/>
    <property type="match status" value="1"/>
</dbReference>
<protein>
    <recommendedName>
        <fullName evidence="1">DUF2264 domain-containing protein</fullName>
    </recommendedName>
</protein>
<accession>A0ABQ3KQ43</accession>
<gene>
    <name evidence="2" type="ORF">GCM10017567_76560</name>
</gene>
<dbReference type="RefSeq" id="WP_191316206.1">
    <property type="nucleotide sequence ID" value="NZ_BNAW01000055.1"/>
</dbReference>
<evidence type="ECO:0000313" key="3">
    <source>
        <dbReference type="Proteomes" id="UP000649955"/>
    </source>
</evidence>
<organism evidence="2 3">
    <name type="scientific">Amycolatopsis bullii</name>
    <dbReference type="NCBI Taxonomy" id="941987"/>
    <lineage>
        <taxon>Bacteria</taxon>
        <taxon>Bacillati</taxon>
        <taxon>Actinomycetota</taxon>
        <taxon>Actinomycetes</taxon>
        <taxon>Pseudonocardiales</taxon>
        <taxon>Pseudonocardiaceae</taxon>
        <taxon>Amycolatopsis</taxon>
    </lineage>
</organism>
<sequence>MSAVEDRQLSPYTGWTRGHWAAYADRLLAAAGKYRSPAGARIDLPGPASRNGRVSDGLEGFARTFLIAGFRVAGEGGADPGGVLEHYARGLAAGTDRASPEAWPRPDELGQSKVEAASIALVLQLTRPWLWDRLDGAVRERVVAWLATVIGQPYPPINWVWFRIVVESFLREAGGPWSAADVEEDLAVHASLRRPGGWLSDGDERAYDHYTGWALHLYPLLWTHFFDVTGTLCPGSLRHRWGADLRAYLDDAVRLVGSDGSPLLQGRSLVYRFAAAGPFWVGALTGTSHLSPGLTRRVAGGMVRHFGASDDLLTLGWHRPWPAMRQAYSGPGSPYWAAKGLLGLALPTGHPVWTDVEEPLPIETGDVARVVAAPGWLVSGRHRDGIALVVNHGTDHARPGDPRSDSPLYARLGYSTATVPPLGSLPDNAVYLLDADGRASHRAGFSTCYAIELPGGVLAAASQGRVRWVDTSADDSPDHGSGRSGPVVVGPVLTVVSVVRNGVEVRLARLDDPVRTPPNAVNDSFLAWDARNESFTALRLSGWPVAGETGPVTRTCAEPTGNPGSAVSATAEIPELRSALRSLRGFTTADVVVESGVSPLGEWTAIPYVEGPPEPGAVYAAVVVLDRGGPDEADPSLAIAADGRHATLTWPDGLSAEVSLPAALPEEPPAGAS</sequence>
<proteinExistence type="predicted"/>
<dbReference type="Pfam" id="PF10022">
    <property type="entry name" value="DUF2264"/>
    <property type="match status" value="1"/>
</dbReference>
<dbReference type="InterPro" id="IPR016624">
    <property type="entry name" value="UCP014753"/>
</dbReference>
<reference evidence="3" key="1">
    <citation type="journal article" date="2019" name="Int. J. Syst. Evol. Microbiol.">
        <title>The Global Catalogue of Microorganisms (GCM) 10K type strain sequencing project: providing services to taxonomists for standard genome sequencing and annotation.</title>
        <authorList>
            <consortium name="The Broad Institute Genomics Platform"/>
            <consortium name="The Broad Institute Genome Sequencing Center for Infectious Disease"/>
            <person name="Wu L."/>
            <person name="Ma J."/>
        </authorList>
    </citation>
    <scope>NUCLEOTIDE SEQUENCE [LARGE SCALE GENOMIC DNA]</scope>
    <source>
        <strain evidence="3">CGMCC 4.7680</strain>
    </source>
</reference>
<dbReference type="Proteomes" id="UP000649955">
    <property type="component" value="Unassembled WGS sequence"/>
</dbReference>
<evidence type="ECO:0000313" key="2">
    <source>
        <dbReference type="EMBL" id="GHG43146.1"/>
    </source>
</evidence>
<keyword evidence="3" id="KW-1185">Reference proteome</keyword>
<dbReference type="EMBL" id="BNAW01000055">
    <property type="protein sequence ID" value="GHG43146.1"/>
    <property type="molecule type" value="Genomic_DNA"/>
</dbReference>